<organism evidence="2 3">
    <name type="scientific">Amblyomma americanum</name>
    <name type="common">Lone star tick</name>
    <dbReference type="NCBI Taxonomy" id="6943"/>
    <lineage>
        <taxon>Eukaryota</taxon>
        <taxon>Metazoa</taxon>
        <taxon>Ecdysozoa</taxon>
        <taxon>Arthropoda</taxon>
        <taxon>Chelicerata</taxon>
        <taxon>Arachnida</taxon>
        <taxon>Acari</taxon>
        <taxon>Parasitiformes</taxon>
        <taxon>Ixodida</taxon>
        <taxon>Ixodoidea</taxon>
        <taxon>Ixodidae</taxon>
        <taxon>Amblyomminae</taxon>
        <taxon>Amblyomma</taxon>
    </lineage>
</organism>
<dbReference type="InterPro" id="IPR036465">
    <property type="entry name" value="vWFA_dom_sf"/>
</dbReference>
<dbReference type="PANTHER" id="PTHR10579:SF177">
    <property type="entry name" value="CALCIUM-ACTIVATED CHLORIDE CHANNEL REGULATOR 4-LIKE PROTEIN"/>
    <property type="match status" value="1"/>
</dbReference>
<comment type="caution">
    <text evidence="2">The sequence shown here is derived from an EMBL/GenBank/DDBJ whole genome shotgun (WGS) entry which is preliminary data.</text>
</comment>
<dbReference type="PROSITE" id="PS50234">
    <property type="entry name" value="VWFA"/>
    <property type="match status" value="1"/>
</dbReference>
<feature type="non-terminal residue" evidence="2">
    <location>
        <position position="696"/>
    </location>
</feature>
<gene>
    <name evidence="2" type="ORF">V5799_003591</name>
</gene>
<dbReference type="Pfam" id="PF00092">
    <property type="entry name" value="VWA"/>
    <property type="match status" value="1"/>
</dbReference>
<accession>A0AAQ4D8I3</accession>
<evidence type="ECO:0000259" key="1">
    <source>
        <dbReference type="PROSITE" id="PS50234"/>
    </source>
</evidence>
<dbReference type="EMBL" id="JARKHS020033717">
    <property type="protein sequence ID" value="KAK8758773.1"/>
    <property type="molecule type" value="Genomic_DNA"/>
</dbReference>
<dbReference type="Gene3D" id="3.40.50.410">
    <property type="entry name" value="von Willebrand factor, type A domain"/>
    <property type="match status" value="1"/>
</dbReference>
<proteinExistence type="predicted"/>
<name>A0AAQ4D8I3_AMBAM</name>
<dbReference type="NCBIfam" id="NF041940">
    <property type="entry name" value="choice_anch_X"/>
    <property type="match status" value="1"/>
</dbReference>
<dbReference type="InterPro" id="IPR013642">
    <property type="entry name" value="CLCA_N"/>
</dbReference>
<dbReference type="SUPFAM" id="SSF53300">
    <property type="entry name" value="vWA-like"/>
    <property type="match status" value="1"/>
</dbReference>
<feature type="domain" description="VWFA" evidence="1">
    <location>
        <begin position="319"/>
        <end position="489"/>
    </location>
</feature>
<dbReference type="GO" id="GO:0032991">
    <property type="term" value="C:protein-containing complex"/>
    <property type="evidence" value="ECO:0007669"/>
    <property type="project" value="UniProtKB-ARBA"/>
</dbReference>
<reference evidence="2 3" key="1">
    <citation type="journal article" date="2023" name="Arcadia Sci">
        <title>De novo assembly of a long-read Amblyomma americanum tick genome.</title>
        <authorList>
            <person name="Chou S."/>
            <person name="Poskanzer K.E."/>
            <person name="Rollins M."/>
            <person name="Thuy-Boun P.S."/>
        </authorList>
    </citation>
    <scope>NUCLEOTIDE SEQUENCE [LARGE SCALE GENOMIC DNA]</scope>
    <source>
        <strain evidence="2">F_SG_1</strain>
        <tissue evidence="2">Salivary glands</tissue>
    </source>
</reference>
<protein>
    <recommendedName>
        <fullName evidence="1">VWFA domain-containing protein</fullName>
    </recommendedName>
</protein>
<dbReference type="InterPro" id="IPR002035">
    <property type="entry name" value="VWF_A"/>
</dbReference>
<dbReference type="CDD" id="cd00198">
    <property type="entry name" value="vWFA"/>
    <property type="match status" value="1"/>
</dbReference>
<sequence length="696" mass="75064">MYDHGRDHHFFRLSRVRACIPCPVGTAVVLLLLAGWDGLASAAIRLQDDGGYVDVVVSVHEALPVDPGFLEKLKSALSNSSAFLHRATRGYVHLRDITIALPPHWPPAEHGDAPASLRAHAPIRIVSDEGSRWPRTVQPRPCGQPGEYILMPVNAIRHPRADYLMAHEWAHLRYGVFDEFGAPGDSLYPAVYKRGGQTLSNTCSARIVTSPQKQDGSPCGIIEGALEEDCIDFEPVAELTDARSSVMFLPPLPTVDSFCDDSSELAHNADAPSPQNALCDGRSTWSVISATEDIRRLRGPSPLQPTRFRVVRSGSRPGRLVVAMDVSGSMAQGDRLVQLRRAVGRFLEDTTPDNTVEVSLVAFNQRARVVAPLTKLNATVRKRLRETALPVTVGGWTSLGAGLNAALKILESAGSEGSAVLLITDGEENRPPFLASVLPALVSARVTLYALAVTAEAQATLDKVAQDTGGRAFTAAGSDDVVTSILEALSSAAAEQLDEEARPITVVSEWVNSTRIEVPLDEELGRNTQFVSSARSLEAVSPSGERFVGTYDTGLRRSKLVFDKAWNIMTPSALQTGRWTLQLSEPGRVSVTSEPTRAARAIRLRAFLADSVLERAAPHLPPAVVHAELLRGATPVPDAHVTASVRTPRGREVSLLLRDDGAGTDIAAGDGVYSAAFGDFETAGRYEVRVRTRNRR</sequence>
<dbReference type="Proteomes" id="UP001321473">
    <property type="component" value="Unassembled WGS sequence"/>
</dbReference>
<evidence type="ECO:0000313" key="3">
    <source>
        <dbReference type="Proteomes" id="UP001321473"/>
    </source>
</evidence>
<dbReference type="PANTHER" id="PTHR10579">
    <property type="entry name" value="CALCIUM-ACTIVATED CHLORIDE CHANNEL REGULATOR"/>
    <property type="match status" value="1"/>
</dbReference>
<dbReference type="SMART" id="SM00327">
    <property type="entry name" value="VWA"/>
    <property type="match status" value="1"/>
</dbReference>
<dbReference type="Pfam" id="PF08434">
    <property type="entry name" value="CLCA"/>
    <property type="match status" value="1"/>
</dbReference>
<evidence type="ECO:0000313" key="2">
    <source>
        <dbReference type="EMBL" id="KAK8758773.1"/>
    </source>
</evidence>
<dbReference type="InterPro" id="IPR051266">
    <property type="entry name" value="CLCR"/>
</dbReference>
<keyword evidence="3" id="KW-1185">Reference proteome</keyword>
<dbReference type="AlphaFoldDB" id="A0AAQ4D8I3"/>